<dbReference type="RefSeq" id="WP_155111488.1">
    <property type="nucleotide sequence ID" value="NZ_WMIB01000003.1"/>
</dbReference>
<comment type="catalytic activity">
    <reaction evidence="17">
        <text>7,8-dihydropteroate + L-glutamate + ATP = 7,8-dihydrofolate + ADP + phosphate + H(+)</text>
        <dbReference type="Rhea" id="RHEA:23584"/>
        <dbReference type="ChEBI" id="CHEBI:15378"/>
        <dbReference type="ChEBI" id="CHEBI:17839"/>
        <dbReference type="ChEBI" id="CHEBI:29985"/>
        <dbReference type="ChEBI" id="CHEBI:30616"/>
        <dbReference type="ChEBI" id="CHEBI:43474"/>
        <dbReference type="ChEBI" id="CHEBI:57451"/>
        <dbReference type="ChEBI" id="CHEBI:456216"/>
        <dbReference type="EC" id="6.3.2.12"/>
    </reaction>
</comment>
<dbReference type="PROSITE" id="PS01011">
    <property type="entry name" value="FOLYLPOLYGLU_SYNT_1"/>
    <property type="match status" value="1"/>
</dbReference>
<dbReference type="InterPro" id="IPR036615">
    <property type="entry name" value="Mur_ligase_C_dom_sf"/>
</dbReference>
<dbReference type="GO" id="GO:0046656">
    <property type="term" value="P:folic acid biosynthetic process"/>
    <property type="evidence" value="ECO:0007669"/>
    <property type="project" value="UniProtKB-KW"/>
</dbReference>
<dbReference type="SUPFAM" id="SSF53623">
    <property type="entry name" value="MurD-like peptide ligases, catalytic domain"/>
    <property type="match status" value="1"/>
</dbReference>
<comment type="similarity">
    <text evidence="4 18">Belongs to the folylpolyglutamate synthase family.</text>
</comment>
<dbReference type="GO" id="GO:0005524">
    <property type="term" value="F:ATP binding"/>
    <property type="evidence" value="ECO:0007669"/>
    <property type="project" value="UniProtKB-KW"/>
</dbReference>
<dbReference type="SUPFAM" id="SSF53244">
    <property type="entry name" value="MurD-like peptide ligases, peptide-binding domain"/>
    <property type="match status" value="1"/>
</dbReference>
<dbReference type="NCBIfam" id="TIGR01499">
    <property type="entry name" value="folC"/>
    <property type="match status" value="1"/>
</dbReference>
<organism evidence="21 22">
    <name type="scientific">Metabacillus mangrovi</name>
    <dbReference type="NCBI Taxonomy" id="1491830"/>
    <lineage>
        <taxon>Bacteria</taxon>
        <taxon>Bacillati</taxon>
        <taxon>Bacillota</taxon>
        <taxon>Bacilli</taxon>
        <taxon>Bacillales</taxon>
        <taxon>Bacillaceae</taxon>
        <taxon>Metabacillus</taxon>
    </lineage>
</organism>
<dbReference type="EMBL" id="WMIB01000003">
    <property type="protein sequence ID" value="MTH52958.1"/>
    <property type="molecule type" value="Genomic_DNA"/>
</dbReference>
<evidence type="ECO:0000256" key="7">
    <source>
        <dbReference type="ARBA" id="ARBA00013025"/>
    </source>
</evidence>
<dbReference type="GO" id="GO:0046872">
    <property type="term" value="F:metal ion binding"/>
    <property type="evidence" value="ECO:0007669"/>
    <property type="project" value="UniProtKB-KW"/>
</dbReference>
<evidence type="ECO:0000256" key="8">
    <source>
        <dbReference type="ARBA" id="ARBA00019357"/>
    </source>
</evidence>
<evidence type="ECO:0000259" key="19">
    <source>
        <dbReference type="Pfam" id="PF02875"/>
    </source>
</evidence>
<dbReference type="InterPro" id="IPR013221">
    <property type="entry name" value="Mur_ligase_cen"/>
</dbReference>
<proteinExistence type="inferred from homology"/>
<comment type="caution">
    <text evidence="21">The sequence shown here is derived from an EMBL/GenBank/DDBJ whole genome shotgun (WGS) entry which is preliminary data.</text>
</comment>
<comment type="cofactor">
    <cofactor evidence="1">
        <name>Mg(2+)</name>
        <dbReference type="ChEBI" id="CHEBI:18420"/>
    </cofactor>
</comment>
<accession>A0A7X2S493</accession>
<dbReference type="InterPro" id="IPR036565">
    <property type="entry name" value="Mur-like_cat_sf"/>
</dbReference>
<dbReference type="GO" id="GO:0005737">
    <property type="term" value="C:cytoplasm"/>
    <property type="evidence" value="ECO:0007669"/>
    <property type="project" value="TreeGrafter"/>
</dbReference>
<evidence type="ECO:0000256" key="13">
    <source>
        <dbReference type="ARBA" id="ARBA00022842"/>
    </source>
</evidence>
<gene>
    <name evidence="21" type="ORF">GKZ89_06005</name>
</gene>
<evidence type="ECO:0000256" key="3">
    <source>
        <dbReference type="ARBA" id="ARBA00005150"/>
    </source>
</evidence>
<sequence length="433" mass="47376">MLHTYEEALHWIHSRLRFGIKPGLERMQGMMEKLGDPHLNVPVIHVAGTNGKGSTVSYMRSMLNEAGYKAGTFTSPYLESFNERISMDGMPVSSADLVSIANKVKPAAEAVEAETGEAPTEFEIITAMAFYYFGEVNRPDFLLLEAGLGGRLDSTNITEPVLSVITNIGYDHMNILGSSIEEIAFEKAGIIKQGIPVVTGAEKGKGLQQIKEKAAERQSEIYALGADFFITKAASNAEGERFSLAGTFGKWDNLQISMFGAHQTGNASLALAALSLMEKKGHLKLDKKAAETGLLKAAWSGRYEIFSRSPRIILDGAHNKEGAASLADTLKRHEAGRKIHLLFTALEDKEYKSMLDILGKAADCMYVTQFDFPRAAESDALFQACQSPCKSAVPDWKAFLDSFPLQLKKDETLVICGSLYFVSEARSHLKVFG</sequence>
<reference evidence="21 22" key="1">
    <citation type="journal article" date="2017" name="Int. J. Syst. Evol. Microbiol.">
        <title>Bacillus mangrovi sp. nov., isolated from a sediment sample from a mangrove forest.</title>
        <authorList>
            <person name="Gupta V."/>
            <person name="Singh P.K."/>
            <person name="Korpole S."/>
            <person name="Tanuku N.R.S."/>
            <person name="Pinnaka A.K."/>
        </authorList>
    </citation>
    <scope>NUCLEOTIDE SEQUENCE [LARGE SCALE GENOMIC DNA]</scope>
    <source>
        <strain evidence="21 22">KCTC 33872</strain>
    </source>
</reference>
<evidence type="ECO:0000256" key="4">
    <source>
        <dbReference type="ARBA" id="ARBA00008276"/>
    </source>
</evidence>
<keyword evidence="22" id="KW-1185">Reference proteome</keyword>
<name>A0A7X2S493_9BACI</name>
<dbReference type="AlphaFoldDB" id="A0A7X2S493"/>
<dbReference type="InterPro" id="IPR004101">
    <property type="entry name" value="Mur_ligase_C"/>
</dbReference>
<keyword evidence="13" id="KW-0460">Magnesium</keyword>
<evidence type="ECO:0000256" key="5">
    <source>
        <dbReference type="ARBA" id="ARBA00011245"/>
    </source>
</evidence>
<feature type="domain" description="Mur ligase C-terminal" evidence="19">
    <location>
        <begin position="301"/>
        <end position="418"/>
    </location>
</feature>
<dbReference type="Gene3D" id="3.40.1190.10">
    <property type="entry name" value="Mur-like, catalytic domain"/>
    <property type="match status" value="1"/>
</dbReference>
<dbReference type="FunFam" id="3.40.1190.10:FF:000004">
    <property type="entry name" value="Dihydrofolate synthase/folylpolyglutamate synthase"/>
    <property type="match status" value="1"/>
</dbReference>
<evidence type="ECO:0000313" key="22">
    <source>
        <dbReference type="Proteomes" id="UP000434639"/>
    </source>
</evidence>
<dbReference type="InterPro" id="IPR001645">
    <property type="entry name" value="Folylpolyglutamate_synth"/>
</dbReference>
<evidence type="ECO:0000256" key="16">
    <source>
        <dbReference type="ARBA" id="ARBA00047493"/>
    </source>
</evidence>
<evidence type="ECO:0000256" key="18">
    <source>
        <dbReference type="PIRNR" id="PIRNR001563"/>
    </source>
</evidence>
<keyword evidence="9 18" id="KW-0436">Ligase</keyword>
<evidence type="ECO:0000259" key="20">
    <source>
        <dbReference type="Pfam" id="PF08245"/>
    </source>
</evidence>
<evidence type="ECO:0000256" key="2">
    <source>
        <dbReference type="ARBA" id="ARBA00004799"/>
    </source>
</evidence>
<evidence type="ECO:0000256" key="11">
    <source>
        <dbReference type="ARBA" id="ARBA00022741"/>
    </source>
</evidence>
<comment type="catalytic activity">
    <reaction evidence="16">
        <text>(6S)-5,6,7,8-tetrahydrofolyl-(gamma-L-Glu)(n) + L-glutamate + ATP = (6S)-5,6,7,8-tetrahydrofolyl-(gamma-L-Glu)(n+1) + ADP + phosphate + H(+)</text>
        <dbReference type="Rhea" id="RHEA:10580"/>
        <dbReference type="Rhea" id="RHEA-COMP:14738"/>
        <dbReference type="Rhea" id="RHEA-COMP:14740"/>
        <dbReference type="ChEBI" id="CHEBI:15378"/>
        <dbReference type="ChEBI" id="CHEBI:29985"/>
        <dbReference type="ChEBI" id="CHEBI:30616"/>
        <dbReference type="ChEBI" id="CHEBI:43474"/>
        <dbReference type="ChEBI" id="CHEBI:141005"/>
        <dbReference type="ChEBI" id="CHEBI:456216"/>
        <dbReference type="EC" id="6.3.2.17"/>
    </reaction>
</comment>
<feature type="domain" description="Mur ligase central" evidence="20">
    <location>
        <begin position="46"/>
        <end position="273"/>
    </location>
</feature>
<evidence type="ECO:0000256" key="12">
    <source>
        <dbReference type="ARBA" id="ARBA00022840"/>
    </source>
</evidence>
<keyword evidence="11 18" id="KW-0547">Nucleotide-binding</keyword>
<evidence type="ECO:0000256" key="9">
    <source>
        <dbReference type="ARBA" id="ARBA00022598"/>
    </source>
</evidence>
<dbReference type="EC" id="6.3.2.12" evidence="6"/>
<evidence type="ECO:0000256" key="10">
    <source>
        <dbReference type="ARBA" id="ARBA00022723"/>
    </source>
</evidence>
<dbReference type="GO" id="GO:0008841">
    <property type="term" value="F:dihydrofolate synthase activity"/>
    <property type="evidence" value="ECO:0007669"/>
    <property type="project" value="UniProtKB-EC"/>
</dbReference>
<dbReference type="PANTHER" id="PTHR11136">
    <property type="entry name" value="FOLYLPOLYGLUTAMATE SYNTHASE-RELATED"/>
    <property type="match status" value="1"/>
</dbReference>
<dbReference type="OrthoDB" id="9809356at2"/>
<evidence type="ECO:0000256" key="17">
    <source>
        <dbReference type="ARBA" id="ARBA00049161"/>
    </source>
</evidence>
<dbReference type="EC" id="6.3.2.17" evidence="7"/>
<evidence type="ECO:0000256" key="15">
    <source>
        <dbReference type="ARBA" id="ARBA00030592"/>
    </source>
</evidence>
<dbReference type="Proteomes" id="UP000434639">
    <property type="component" value="Unassembled WGS sequence"/>
</dbReference>
<comment type="pathway">
    <text evidence="2">Cofactor biosynthesis; tetrahydrofolate biosynthesis; 7,8-dihydrofolate from 2-amino-4-hydroxy-6-hydroxymethyl-7,8-dihydropteridine diphosphate and 4-aminobenzoate: step 2/2.</text>
</comment>
<keyword evidence="10" id="KW-0479">Metal-binding</keyword>
<evidence type="ECO:0000313" key="21">
    <source>
        <dbReference type="EMBL" id="MTH52958.1"/>
    </source>
</evidence>
<dbReference type="PANTHER" id="PTHR11136:SF0">
    <property type="entry name" value="DIHYDROFOLATE SYNTHETASE-RELATED"/>
    <property type="match status" value="1"/>
</dbReference>
<dbReference type="Gene3D" id="3.90.190.20">
    <property type="entry name" value="Mur ligase, C-terminal domain"/>
    <property type="match status" value="1"/>
</dbReference>
<evidence type="ECO:0000256" key="14">
    <source>
        <dbReference type="ARBA" id="ARBA00022909"/>
    </source>
</evidence>
<dbReference type="GO" id="GO:0004326">
    <property type="term" value="F:tetrahydrofolylpolyglutamate synthase activity"/>
    <property type="evidence" value="ECO:0007669"/>
    <property type="project" value="UniProtKB-EC"/>
</dbReference>
<comment type="subunit">
    <text evidence="5">Monomer.</text>
</comment>
<dbReference type="InterPro" id="IPR018109">
    <property type="entry name" value="Folylpolyglutamate_synth_CS"/>
</dbReference>
<keyword evidence="14" id="KW-0289">Folate biosynthesis</keyword>
<keyword evidence="12 18" id="KW-0067">ATP-binding</keyword>
<evidence type="ECO:0000256" key="1">
    <source>
        <dbReference type="ARBA" id="ARBA00001946"/>
    </source>
</evidence>
<dbReference type="Pfam" id="PF02875">
    <property type="entry name" value="Mur_ligase_C"/>
    <property type="match status" value="1"/>
</dbReference>
<comment type="pathway">
    <text evidence="3">Cofactor biosynthesis; tetrahydrofolylpolyglutamate biosynthesis.</text>
</comment>
<dbReference type="Pfam" id="PF08245">
    <property type="entry name" value="Mur_ligase_M"/>
    <property type="match status" value="1"/>
</dbReference>
<dbReference type="PIRSF" id="PIRSF001563">
    <property type="entry name" value="Folylpolyglu_synth"/>
    <property type="match status" value="1"/>
</dbReference>
<protein>
    <recommendedName>
        <fullName evidence="8">Dihydrofolate synthase/folylpolyglutamate synthase</fullName>
        <ecNumber evidence="6">6.3.2.12</ecNumber>
        <ecNumber evidence="7">6.3.2.17</ecNumber>
    </recommendedName>
    <alternativeName>
        <fullName evidence="15">Tetrahydrofolylpolyglutamate synthase</fullName>
    </alternativeName>
</protein>
<evidence type="ECO:0000256" key="6">
    <source>
        <dbReference type="ARBA" id="ARBA00013023"/>
    </source>
</evidence>